<evidence type="ECO:0008006" key="4">
    <source>
        <dbReference type="Google" id="ProtNLM"/>
    </source>
</evidence>
<accession>A0ABP7TMQ0</accession>
<dbReference type="Proteomes" id="UP001500968">
    <property type="component" value="Unassembled WGS sequence"/>
</dbReference>
<evidence type="ECO:0000256" key="1">
    <source>
        <dbReference type="SAM" id="SignalP"/>
    </source>
</evidence>
<evidence type="ECO:0000313" key="2">
    <source>
        <dbReference type="EMBL" id="GAA4028373.1"/>
    </source>
</evidence>
<sequence>MKQLIFLLILLCSYKGNAQAEDYTGSYFFLIEGKDGSILDYIIQLNADQTFDFTSFNRVVDIRGNHDTHKKGKGTWKVENKIIKFTTEATDLNQEYTLNFSGTTARIVKKSARDTSDKVVPTALQFYKSEIRTIENLKFLLKE</sequence>
<dbReference type="EMBL" id="BAABCR010000013">
    <property type="protein sequence ID" value="GAA4028373.1"/>
    <property type="molecule type" value="Genomic_DNA"/>
</dbReference>
<keyword evidence="3" id="KW-1185">Reference proteome</keyword>
<organism evidence="2 3">
    <name type="scientific">Flavobacterium cheonhonense</name>
    <dbReference type="NCBI Taxonomy" id="706185"/>
    <lineage>
        <taxon>Bacteria</taxon>
        <taxon>Pseudomonadati</taxon>
        <taxon>Bacteroidota</taxon>
        <taxon>Flavobacteriia</taxon>
        <taxon>Flavobacteriales</taxon>
        <taxon>Flavobacteriaceae</taxon>
        <taxon>Flavobacterium</taxon>
    </lineage>
</organism>
<evidence type="ECO:0000313" key="3">
    <source>
        <dbReference type="Proteomes" id="UP001500968"/>
    </source>
</evidence>
<dbReference type="Gene3D" id="2.40.128.300">
    <property type="match status" value="1"/>
</dbReference>
<keyword evidence="1" id="KW-0732">Signal</keyword>
<gene>
    <name evidence="2" type="ORF">GCM10022386_10020</name>
</gene>
<proteinExistence type="predicted"/>
<feature type="signal peptide" evidence="1">
    <location>
        <begin position="1"/>
        <end position="20"/>
    </location>
</feature>
<comment type="caution">
    <text evidence="2">The sequence shown here is derived from an EMBL/GenBank/DDBJ whole genome shotgun (WGS) entry which is preliminary data.</text>
</comment>
<dbReference type="InterPro" id="IPR043176">
    <property type="entry name" value="NlpE_N_sf"/>
</dbReference>
<reference evidence="3" key="1">
    <citation type="journal article" date="2019" name="Int. J. Syst. Evol. Microbiol.">
        <title>The Global Catalogue of Microorganisms (GCM) 10K type strain sequencing project: providing services to taxonomists for standard genome sequencing and annotation.</title>
        <authorList>
            <consortium name="The Broad Institute Genomics Platform"/>
            <consortium name="The Broad Institute Genome Sequencing Center for Infectious Disease"/>
            <person name="Wu L."/>
            <person name="Ma J."/>
        </authorList>
    </citation>
    <scope>NUCLEOTIDE SEQUENCE [LARGE SCALE GENOMIC DNA]</scope>
    <source>
        <strain evidence="3">JCM 17064</strain>
    </source>
</reference>
<protein>
    <recommendedName>
        <fullName evidence="4">Lipocalin-like domain-containing protein</fullName>
    </recommendedName>
</protein>
<name>A0ABP7TMQ0_9FLAO</name>
<dbReference type="RefSeq" id="WP_324690606.1">
    <property type="nucleotide sequence ID" value="NZ_BAABCR010000013.1"/>
</dbReference>
<feature type="chain" id="PRO_5047398029" description="Lipocalin-like domain-containing protein" evidence="1">
    <location>
        <begin position="21"/>
        <end position="143"/>
    </location>
</feature>